<evidence type="ECO:0000313" key="1">
    <source>
        <dbReference type="EMBL" id="SUM30843.1"/>
    </source>
</evidence>
<evidence type="ECO:0000313" key="2">
    <source>
        <dbReference type="Proteomes" id="UP000255277"/>
    </source>
</evidence>
<name>A0A380FBG6_STAGA</name>
<dbReference type="EMBL" id="UHDK01000001">
    <property type="protein sequence ID" value="SUM30843.1"/>
    <property type="molecule type" value="Genomic_DNA"/>
</dbReference>
<dbReference type="AlphaFoldDB" id="A0A380FBG6"/>
<gene>
    <name evidence="1" type="ORF">NCTC12195_00243</name>
</gene>
<accession>A0A380FBG6</accession>
<sequence length="48" mass="5632">MSPRFRRDSSPFDQQKMISSIYKKEAIRKDRLILAGGPNYMLSMRVVI</sequence>
<reference evidence="1 2" key="1">
    <citation type="submission" date="2018-06" db="EMBL/GenBank/DDBJ databases">
        <authorList>
            <consortium name="Pathogen Informatics"/>
            <person name="Doyle S."/>
        </authorList>
    </citation>
    <scope>NUCLEOTIDE SEQUENCE [LARGE SCALE GENOMIC DNA]</scope>
    <source>
        <strain evidence="1 2">NCTC12195</strain>
    </source>
</reference>
<proteinExistence type="predicted"/>
<protein>
    <submittedName>
        <fullName evidence="1">Uncharacterized protein</fullName>
    </submittedName>
</protein>
<dbReference type="RefSeq" id="WP_158001711.1">
    <property type="nucleotide sequence ID" value="NZ_BKAX01000006.1"/>
</dbReference>
<organism evidence="1 2">
    <name type="scientific">Staphylococcus gallinarum</name>
    <dbReference type="NCBI Taxonomy" id="1293"/>
    <lineage>
        <taxon>Bacteria</taxon>
        <taxon>Bacillati</taxon>
        <taxon>Bacillota</taxon>
        <taxon>Bacilli</taxon>
        <taxon>Bacillales</taxon>
        <taxon>Staphylococcaceae</taxon>
        <taxon>Staphylococcus</taxon>
    </lineage>
</organism>
<dbReference type="Proteomes" id="UP000255277">
    <property type="component" value="Unassembled WGS sequence"/>
</dbReference>